<evidence type="ECO:0000313" key="5">
    <source>
        <dbReference type="EMBL" id="APT84854.1"/>
    </source>
</evidence>
<evidence type="ECO:0000256" key="2">
    <source>
        <dbReference type="ARBA" id="ARBA00023141"/>
    </source>
</evidence>
<proteinExistence type="predicted"/>
<protein>
    <submittedName>
        <fullName evidence="5">Shikimate dehydrogenase</fullName>
    </submittedName>
</protein>
<dbReference type="SUPFAM" id="SSF53223">
    <property type="entry name" value="Aminoacid dehydrogenase-like, N-terminal domain"/>
    <property type="match status" value="1"/>
</dbReference>
<dbReference type="GO" id="GO:0004764">
    <property type="term" value="F:shikimate 3-dehydrogenase (NADP+) activity"/>
    <property type="evidence" value="ECO:0007669"/>
    <property type="project" value="InterPro"/>
</dbReference>
<accession>A0A1L7CGA2</accession>
<evidence type="ECO:0000259" key="4">
    <source>
        <dbReference type="Pfam" id="PF18317"/>
    </source>
</evidence>
<dbReference type="InterPro" id="IPR013708">
    <property type="entry name" value="Shikimate_DH-bd_N"/>
</dbReference>
<dbReference type="InterPro" id="IPR010110">
    <property type="entry name" value="Shikimate_DH_AroM-type"/>
</dbReference>
<dbReference type="InterPro" id="IPR041121">
    <property type="entry name" value="SDH_C"/>
</dbReference>
<evidence type="ECO:0000256" key="1">
    <source>
        <dbReference type="ARBA" id="ARBA00004871"/>
    </source>
</evidence>
<dbReference type="KEGG" id="caqu:CAQU_06965"/>
<dbReference type="PANTHER" id="PTHR21089">
    <property type="entry name" value="SHIKIMATE DEHYDROGENASE"/>
    <property type="match status" value="1"/>
</dbReference>
<keyword evidence="2" id="KW-0057">Aromatic amino acid biosynthesis</keyword>
<dbReference type="Gene3D" id="3.40.50.720">
    <property type="entry name" value="NAD(P)-binding Rossmann-like Domain"/>
    <property type="match status" value="1"/>
</dbReference>
<dbReference type="GO" id="GO:0050661">
    <property type="term" value="F:NADP binding"/>
    <property type="evidence" value="ECO:0007669"/>
    <property type="project" value="TreeGrafter"/>
</dbReference>
<dbReference type="Pfam" id="PF18317">
    <property type="entry name" value="SDH_C"/>
    <property type="match status" value="1"/>
</dbReference>
<dbReference type="AlphaFoldDB" id="A0A1L7CGA2"/>
<dbReference type="NCBIfam" id="NF001311">
    <property type="entry name" value="PRK00258.1-3"/>
    <property type="match status" value="1"/>
</dbReference>
<sequence length="273" mass="29057">MTHRAAIVGKPIGHSLSPVLHNAGYAALGMDDWEYGSFECDAAGLADLVASLDDTYVGLSVTMPGKFAMLDIAEEISPRCEDIGSGNTLVRTPTGWRADNTDVDGIRAALERLRVDAPTVAAEGSEAVLIGGGGTARTVLWTMAELGCSKVTVINRTDRSDELSPLVTRTGAEFEWLPPHADLEPVVERASVVINTVPVDGTTDVVEACSNAPLFDVIYNPWPTPLAKAVRAKGHPVAGGHVMLAHQAFSQFEQFTGLAAPEESMWAALMDRF</sequence>
<evidence type="ECO:0000313" key="6">
    <source>
        <dbReference type="Proteomes" id="UP000185478"/>
    </source>
</evidence>
<dbReference type="SUPFAM" id="SSF51735">
    <property type="entry name" value="NAD(P)-binding Rossmann-fold domains"/>
    <property type="match status" value="1"/>
</dbReference>
<dbReference type="Proteomes" id="UP000185478">
    <property type="component" value="Chromosome"/>
</dbReference>
<feature type="domain" description="SDH C-terminal" evidence="4">
    <location>
        <begin position="240"/>
        <end position="270"/>
    </location>
</feature>
<organism evidence="5 6">
    <name type="scientific">Corynebacterium aquilae DSM 44791</name>
    <dbReference type="NCBI Taxonomy" id="1431546"/>
    <lineage>
        <taxon>Bacteria</taxon>
        <taxon>Bacillati</taxon>
        <taxon>Actinomycetota</taxon>
        <taxon>Actinomycetes</taxon>
        <taxon>Mycobacteriales</taxon>
        <taxon>Corynebacteriaceae</taxon>
        <taxon>Corynebacterium</taxon>
    </lineage>
</organism>
<keyword evidence="6" id="KW-1185">Reference proteome</keyword>
<dbReference type="NCBIfam" id="TIGR01809">
    <property type="entry name" value="Shik-DH-AROM"/>
    <property type="match status" value="1"/>
</dbReference>
<dbReference type="Gene3D" id="3.40.50.10860">
    <property type="entry name" value="Leucine Dehydrogenase, chain A, domain 1"/>
    <property type="match status" value="1"/>
</dbReference>
<dbReference type="STRING" id="1431546.CAQU_06965"/>
<dbReference type="GO" id="GO:0009423">
    <property type="term" value="P:chorismate biosynthetic process"/>
    <property type="evidence" value="ECO:0007669"/>
    <property type="project" value="TreeGrafter"/>
</dbReference>
<dbReference type="GO" id="GO:0019632">
    <property type="term" value="P:shikimate metabolic process"/>
    <property type="evidence" value="ECO:0007669"/>
    <property type="project" value="TreeGrafter"/>
</dbReference>
<reference evidence="5 6" key="1">
    <citation type="submission" date="2014-08" db="EMBL/GenBank/DDBJ databases">
        <title>Complete genome sequence of Corynebacterium aquilae S-613T(T) (=DSM 44791(T)), isolated from the choana of a healthy golden eagle.</title>
        <authorList>
            <person name="Ruckert C."/>
            <person name="Albersmeier A."/>
            <person name="Winkler A."/>
            <person name="Kalinowski J."/>
        </authorList>
    </citation>
    <scope>NUCLEOTIDE SEQUENCE [LARGE SCALE GENOMIC DNA]</scope>
    <source>
        <strain evidence="5 6">S-613</strain>
    </source>
</reference>
<dbReference type="InterPro" id="IPR046346">
    <property type="entry name" value="Aminoacid_DH-like_N_sf"/>
</dbReference>
<dbReference type="InterPro" id="IPR022893">
    <property type="entry name" value="Shikimate_DH_fam"/>
</dbReference>
<dbReference type="InterPro" id="IPR036291">
    <property type="entry name" value="NAD(P)-bd_dom_sf"/>
</dbReference>
<keyword evidence="2" id="KW-0028">Amino-acid biosynthesis</keyword>
<dbReference type="CDD" id="cd01065">
    <property type="entry name" value="NAD_bind_Shikimate_DH"/>
    <property type="match status" value="1"/>
</dbReference>
<name>A0A1L7CGA2_9CORY</name>
<evidence type="ECO:0000259" key="3">
    <source>
        <dbReference type="Pfam" id="PF08501"/>
    </source>
</evidence>
<gene>
    <name evidence="5" type="ORF">CAQU_06965</name>
</gene>
<dbReference type="GO" id="GO:0009073">
    <property type="term" value="P:aromatic amino acid family biosynthetic process"/>
    <property type="evidence" value="ECO:0007669"/>
    <property type="project" value="UniProtKB-KW"/>
</dbReference>
<comment type="pathway">
    <text evidence="1">Metabolic intermediate biosynthesis; chorismate biosynthesis; chorismate from D-erythrose 4-phosphate and phosphoenolpyruvate: step 4/7.</text>
</comment>
<dbReference type="Pfam" id="PF08501">
    <property type="entry name" value="Shikimate_dh_N"/>
    <property type="match status" value="1"/>
</dbReference>
<feature type="domain" description="Shikimate dehydrogenase substrate binding N-terminal" evidence="3">
    <location>
        <begin position="7"/>
        <end position="89"/>
    </location>
</feature>
<dbReference type="GO" id="GO:0005829">
    <property type="term" value="C:cytosol"/>
    <property type="evidence" value="ECO:0007669"/>
    <property type="project" value="TreeGrafter"/>
</dbReference>
<dbReference type="EMBL" id="CP009245">
    <property type="protein sequence ID" value="APT84854.1"/>
    <property type="molecule type" value="Genomic_DNA"/>
</dbReference>
<dbReference type="PANTHER" id="PTHR21089:SF1">
    <property type="entry name" value="BIFUNCTIONAL 3-DEHYDROQUINATE DEHYDRATASE_SHIKIMATE DEHYDROGENASE, CHLOROPLASTIC"/>
    <property type="match status" value="1"/>
</dbReference>